<gene>
    <name evidence="2" type="ORF">OF897_15125</name>
</gene>
<reference evidence="2" key="1">
    <citation type="submission" date="2022-10" db="EMBL/GenBank/DDBJ databases">
        <title>Chryseobacterium sp. nov., a novel bacterial species.</title>
        <authorList>
            <person name="Cao Y."/>
        </authorList>
    </citation>
    <scope>NUCLEOTIDE SEQUENCE</scope>
    <source>
        <strain evidence="2">CCTCC AB2015118</strain>
    </source>
</reference>
<keyword evidence="3" id="KW-1185">Reference proteome</keyword>
<evidence type="ECO:0000313" key="3">
    <source>
        <dbReference type="Proteomes" id="UP001073122"/>
    </source>
</evidence>
<name>A0ABT3XUB7_9FLAO</name>
<evidence type="ECO:0000256" key="1">
    <source>
        <dbReference type="SAM" id="SignalP"/>
    </source>
</evidence>
<dbReference type="RefSeq" id="WP_267266513.1">
    <property type="nucleotide sequence ID" value="NZ_JAOVZW010000018.1"/>
</dbReference>
<feature type="signal peptide" evidence="1">
    <location>
        <begin position="1"/>
        <end position="29"/>
    </location>
</feature>
<comment type="caution">
    <text evidence="2">The sequence shown here is derived from an EMBL/GenBank/DDBJ whole genome shotgun (WGS) entry which is preliminary data.</text>
</comment>
<dbReference type="EMBL" id="JAOVZW010000018">
    <property type="protein sequence ID" value="MCX8525251.1"/>
    <property type="molecule type" value="Genomic_DNA"/>
</dbReference>
<accession>A0ABT3XUB7</accession>
<protein>
    <submittedName>
        <fullName evidence="2">Uncharacterized protein</fullName>
    </submittedName>
</protein>
<sequence length="212" mass="21004">MNKIKNNLIRKTFASVKILALGAMLFAGAGMVKAQACGGTANIPPNGTFSVNGITVTSASTGFVSTFAATYSSCGVDSFSNNSLLVGSSSGGSATWQTALTFSYPVNDIVVLISATEAGENFRFVSNGGTISITALNSCSTSISGNTITGTGTLPPYGGGGRFRIHAPAPFTTLTMNGGGGTSGALLAICSTSIVTTCKAGTTAPALSGNGS</sequence>
<evidence type="ECO:0000313" key="2">
    <source>
        <dbReference type="EMBL" id="MCX8525251.1"/>
    </source>
</evidence>
<proteinExistence type="predicted"/>
<keyword evidence="1" id="KW-0732">Signal</keyword>
<feature type="chain" id="PRO_5046547342" evidence="1">
    <location>
        <begin position="30"/>
        <end position="212"/>
    </location>
</feature>
<organism evidence="2 3">
    <name type="scientific">Chryseobacterium formosus</name>
    <dbReference type="NCBI Taxonomy" id="1537363"/>
    <lineage>
        <taxon>Bacteria</taxon>
        <taxon>Pseudomonadati</taxon>
        <taxon>Bacteroidota</taxon>
        <taxon>Flavobacteriia</taxon>
        <taxon>Flavobacteriales</taxon>
        <taxon>Weeksellaceae</taxon>
        <taxon>Chryseobacterium group</taxon>
        <taxon>Chryseobacterium</taxon>
    </lineage>
</organism>
<dbReference type="Proteomes" id="UP001073122">
    <property type="component" value="Unassembled WGS sequence"/>
</dbReference>